<dbReference type="PANTHER" id="PTHR47926">
    <property type="entry name" value="PENTATRICOPEPTIDE REPEAT-CONTAINING PROTEIN"/>
    <property type="match status" value="1"/>
</dbReference>
<proteinExistence type="inferred from homology"/>
<comment type="caution">
    <text evidence="5">The sequence shown here is derived from an EMBL/GenBank/DDBJ whole genome shotgun (WGS) entry which is preliminary data.</text>
</comment>
<feature type="repeat" description="PPR" evidence="3">
    <location>
        <begin position="309"/>
        <end position="343"/>
    </location>
</feature>
<dbReference type="Proteomes" id="UP001632038">
    <property type="component" value="Unassembled WGS sequence"/>
</dbReference>
<feature type="repeat" description="PPR" evidence="3">
    <location>
        <begin position="208"/>
        <end position="242"/>
    </location>
</feature>
<organism evidence="5 6">
    <name type="scientific">Castilleja foliolosa</name>
    <dbReference type="NCBI Taxonomy" id="1961234"/>
    <lineage>
        <taxon>Eukaryota</taxon>
        <taxon>Viridiplantae</taxon>
        <taxon>Streptophyta</taxon>
        <taxon>Embryophyta</taxon>
        <taxon>Tracheophyta</taxon>
        <taxon>Spermatophyta</taxon>
        <taxon>Magnoliopsida</taxon>
        <taxon>eudicotyledons</taxon>
        <taxon>Gunneridae</taxon>
        <taxon>Pentapetalae</taxon>
        <taxon>asterids</taxon>
        <taxon>lamiids</taxon>
        <taxon>Lamiales</taxon>
        <taxon>Orobanchaceae</taxon>
        <taxon>Pedicularideae</taxon>
        <taxon>Castillejinae</taxon>
        <taxon>Castilleja</taxon>
    </lineage>
</organism>
<dbReference type="Pfam" id="PF20431">
    <property type="entry name" value="E_motif"/>
    <property type="match status" value="1"/>
</dbReference>
<dbReference type="InterPro" id="IPR011990">
    <property type="entry name" value="TPR-like_helical_dom_sf"/>
</dbReference>
<feature type="repeat" description="PPR" evidence="3">
    <location>
        <begin position="177"/>
        <end position="207"/>
    </location>
</feature>
<dbReference type="Pfam" id="PF01535">
    <property type="entry name" value="PPR"/>
    <property type="match status" value="1"/>
</dbReference>
<dbReference type="Pfam" id="PF14432">
    <property type="entry name" value="DYW_deaminase"/>
    <property type="match status" value="1"/>
</dbReference>
<dbReference type="InterPro" id="IPR046848">
    <property type="entry name" value="E_motif"/>
</dbReference>
<dbReference type="InterPro" id="IPR046960">
    <property type="entry name" value="PPR_At4g14850-like_plant"/>
</dbReference>
<feature type="domain" description="DYW" evidence="4">
    <location>
        <begin position="751"/>
        <end position="843"/>
    </location>
</feature>
<dbReference type="EMBL" id="JAVIJP010000047">
    <property type="protein sequence ID" value="KAL3626305.1"/>
    <property type="molecule type" value="Genomic_DNA"/>
</dbReference>
<dbReference type="Pfam" id="PF12854">
    <property type="entry name" value="PPR_1"/>
    <property type="match status" value="1"/>
</dbReference>
<dbReference type="FunFam" id="1.25.40.10:FF:000329">
    <property type="entry name" value="Pentatricopeptide repeat-containing protein"/>
    <property type="match status" value="1"/>
</dbReference>
<comment type="similarity">
    <text evidence="1">Belongs to the PPR family. PCMP-H subfamily.</text>
</comment>
<evidence type="ECO:0000256" key="3">
    <source>
        <dbReference type="PROSITE-ProRule" id="PRU00708"/>
    </source>
</evidence>
<keyword evidence="6" id="KW-1185">Reference proteome</keyword>
<dbReference type="PROSITE" id="PS51375">
    <property type="entry name" value="PPR"/>
    <property type="match status" value="7"/>
</dbReference>
<reference evidence="6" key="1">
    <citation type="journal article" date="2024" name="IScience">
        <title>Strigolactones Initiate the Formation of Haustorium-like Structures in Castilleja.</title>
        <authorList>
            <person name="Buerger M."/>
            <person name="Peterson D."/>
            <person name="Chory J."/>
        </authorList>
    </citation>
    <scope>NUCLEOTIDE SEQUENCE [LARGE SCALE GENOMIC DNA]</scope>
</reference>
<evidence type="ECO:0000256" key="1">
    <source>
        <dbReference type="ARBA" id="ARBA00006643"/>
    </source>
</evidence>
<dbReference type="InterPro" id="IPR002885">
    <property type="entry name" value="PPR_rpt"/>
</dbReference>
<feature type="repeat" description="PPR" evidence="3">
    <location>
        <begin position="106"/>
        <end position="141"/>
    </location>
</feature>
<feature type="repeat" description="PPR" evidence="3">
    <location>
        <begin position="573"/>
        <end position="603"/>
    </location>
</feature>
<protein>
    <recommendedName>
        <fullName evidence="4">DYW domain-containing protein</fullName>
    </recommendedName>
</protein>
<feature type="repeat" description="PPR" evidence="3">
    <location>
        <begin position="406"/>
        <end position="440"/>
    </location>
</feature>
<name>A0ABD3CBX6_9LAMI</name>
<evidence type="ECO:0000259" key="4">
    <source>
        <dbReference type="Pfam" id="PF14432"/>
    </source>
</evidence>
<dbReference type="PANTHER" id="PTHR47926:SF537">
    <property type="entry name" value="PENTACOTRIPEPTIDE-REPEAT REGION OF PRORP DOMAIN-CONTAINING PROTEIN"/>
    <property type="match status" value="1"/>
</dbReference>
<keyword evidence="2" id="KW-0677">Repeat</keyword>
<gene>
    <name evidence="5" type="ORF">CASFOL_029854</name>
</gene>
<evidence type="ECO:0000256" key="2">
    <source>
        <dbReference type="ARBA" id="ARBA00022737"/>
    </source>
</evidence>
<dbReference type="AlphaFoldDB" id="A0ABD3CBX6"/>
<evidence type="ECO:0000313" key="6">
    <source>
        <dbReference type="Proteomes" id="UP001632038"/>
    </source>
</evidence>
<dbReference type="FunFam" id="1.25.40.10:FF:001238">
    <property type="entry name" value="Pentatricopeptide repeat-containing protein At3g22690"/>
    <property type="match status" value="1"/>
</dbReference>
<accession>A0ABD3CBX6</accession>
<dbReference type="InterPro" id="IPR032867">
    <property type="entry name" value="DYW_dom"/>
</dbReference>
<dbReference type="NCBIfam" id="TIGR00756">
    <property type="entry name" value="PPR"/>
    <property type="match status" value="8"/>
</dbReference>
<evidence type="ECO:0000313" key="5">
    <source>
        <dbReference type="EMBL" id="KAL3626305.1"/>
    </source>
</evidence>
<dbReference type="FunFam" id="1.25.40.10:FF:000427">
    <property type="entry name" value="Pentatricopeptide repeat-containing protein chloroplastic"/>
    <property type="match status" value="1"/>
</dbReference>
<dbReference type="Pfam" id="PF13041">
    <property type="entry name" value="PPR_2"/>
    <property type="match status" value="4"/>
</dbReference>
<feature type="repeat" description="PPR" evidence="3">
    <location>
        <begin position="538"/>
        <end position="572"/>
    </location>
</feature>
<dbReference type="Gene3D" id="1.25.40.10">
    <property type="entry name" value="Tetratricopeptide repeat domain"/>
    <property type="match status" value="5"/>
</dbReference>
<sequence length="843" mass="94201">MASTTTTVIFSPPLTISAAVDSPIPSPRVQIQSEPNVPKIKSCKSLQEIKQLHGQLAKQGPISNPTILTKLISKYSEMGSSESLEYATKAFKIFKNNIDDFTSSSIVYVYNSLIRGNSLSGGDFREAILTYVDMLVNGVEPDNYTFPFVLSACAKSSKLFEGLQLHASIMKTGYQNDVFVSNSLVYWYGECGETDSARKMFDEMPERNVVSWTSLICAYAARDSHRDAVSLFFKMEDEGIEPNEVTVTRVISSCAKLGDKDMGERVLDVIKRSRLKFNGVMLNALVDMYMKCGAENKAMQIFNECVDRNLVLYNTVMSNFVKMGKASEAVNVFREMLEFGMKPDRVTMLSVITSSDFRLGVQCHAYVLRNGLENWDNIGNSLIDMYTKSGKQEWACRVFNQMPDKSIVSWNSLIAGVARKGDVESAKKMFDEMPERNIVSWNTMIGSLVQQSLFSDAIELFHCMQSEGTKANEVTMVNVASACGYLGALDLAKWTYNYIEKNEIKCNVRLSTSIVDMFARCGDTQSAMKVFNKMEKKDVSAWTAAIGAMAMEGNGKQAVKLFNDMLSQEIVPDEVVFSAVLTACSHTGLVDQGMQIFNSMKEEYGIEGNIVHYGCIVDLLGRAGFLGRALAFIKNMPIEPNGEIWSAFLGACRIHKNEKMAFLAAEMIPNNEKTGLQILLSNIYASAGKWDDVAKVRMHMKEKGMKKIPGSSSIEINGVVHEFTCGDESYSENELTVSMLEEINCRLRDEGYVPDLTNVLLDIDEREKEFLLGRHSEKLAIAFGLVSTGKGIAVRVVKNLRMCSDCHLFAKMVSRVYDRDIVVRDNNRFHFFQKGLCSCCDYW</sequence>